<accession>A0A833J8Z6</accession>
<dbReference type="Proteomes" id="UP000469949">
    <property type="component" value="Unassembled WGS sequence"/>
</dbReference>
<dbReference type="AlphaFoldDB" id="A0A833J8Z6"/>
<dbReference type="EMBL" id="WEKV01000008">
    <property type="protein sequence ID" value="KAB7785776.1"/>
    <property type="molecule type" value="Genomic_DNA"/>
</dbReference>
<evidence type="ECO:0000256" key="1">
    <source>
        <dbReference type="SAM" id="MobiDB-lite"/>
    </source>
</evidence>
<proteinExistence type="predicted"/>
<sequence length="59" mass="6584">MGEEGYRKPQIRATAASAPMRRIRTMNPTTWRVPSRPSPLVGGASPLPSSSAHRIERRR</sequence>
<reference evidence="2 3" key="1">
    <citation type="submission" date="2019-10" db="EMBL/GenBank/DDBJ databases">
        <title>Draft Genome Sequence of the Caffeine Degrading Methylotroph Methylorubrum populi PINKEL.</title>
        <authorList>
            <person name="Dawson S.C."/>
            <person name="Zhang X."/>
            <person name="Wright M.E."/>
            <person name="Sharma G."/>
            <person name="Langner J.T."/>
            <person name="Ditty J.L."/>
            <person name="Subuyuj G.A."/>
        </authorList>
    </citation>
    <scope>NUCLEOTIDE SEQUENCE [LARGE SCALE GENOMIC DNA]</scope>
    <source>
        <strain evidence="2 3">Pinkel</strain>
    </source>
</reference>
<organism evidence="2 3">
    <name type="scientific">Methylorubrum populi</name>
    <dbReference type="NCBI Taxonomy" id="223967"/>
    <lineage>
        <taxon>Bacteria</taxon>
        <taxon>Pseudomonadati</taxon>
        <taxon>Pseudomonadota</taxon>
        <taxon>Alphaproteobacteria</taxon>
        <taxon>Hyphomicrobiales</taxon>
        <taxon>Methylobacteriaceae</taxon>
        <taxon>Methylorubrum</taxon>
    </lineage>
</organism>
<protein>
    <submittedName>
        <fullName evidence="2">Uncharacterized protein</fullName>
    </submittedName>
</protein>
<name>A0A833J8Z6_9HYPH</name>
<comment type="caution">
    <text evidence="2">The sequence shown here is derived from an EMBL/GenBank/DDBJ whole genome shotgun (WGS) entry which is preliminary data.</text>
</comment>
<gene>
    <name evidence="2" type="ORF">F8B43_1177</name>
</gene>
<evidence type="ECO:0000313" key="2">
    <source>
        <dbReference type="EMBL" id="KAB7785776.1"/>
    </source>
</evidence>
<feature type="region of interest" description="Disordered" evidence="1">
    <location>
        <begin position="26"/>
        <end position="59"/>
    </location>
</feature>
<evidence type="ECO:0000313" key="3">
    <source>
        <dbReference type="Proteomes" id="UP000469949"/>
    </source>
</evidence>